<gene>
    <name evidence="1" type="ORF">SAMN04487751_2962</name>
</gene>
<name>A0A7Z7D394_9MICO</name>
<dbReference type="Proteomes" id="UP000198702">
    <property type="component" value="Unassembled WGS sequence"/>
</dbReference>
<evidence type="ECO:0000313" key="1">
    <source>
        <dbReference type="EMBL" id="SFI78134.1"/>
    </source>
</evidence>
<proteinExistence type="predicted"/>
<organism evidence="1 2">
    <name type="scientific">Microbacterium saccharophilum</name>
    <dbReference type="NCBI Taxonomy" id="1213358"/>
    <lineage>
        <taxon>Bacteria</taxon>
        <taxon>Bacillati</taxon>
        <taxon>Actinomycetota</taxon>
        <taxon>Actinomycetes</taxon>
        <taxon>Micrococcales</taxon>
        <taxon>Microbacteriaceae</taxon>
        <taxon>Microbacterium</taxon>
    </lineage>
</organism>
<dbReference type="Gene3D" id="3.90.850.10">
    <property type="entry name" value="Fumarylacetoacetase-like, C-terminal domain"/>
    <property type="match status" value="1"/>
</dbReference>
<dbReference type="GO" id="GO:0005737">
    <property type="term" value="C:cytoplasm"/>
    <property type="evidence" value="ECO:0007669"/>
    <property type="project" value="TreeGrafter"/>
</dbReference>
<dbReference type="InterPro" id="IPR050772">
    <property type="entry name" value="Hydratase-Decarb/MhpD_sf"/>
</dbReference>
<protein>
    <submittedName>
        <fullName evidence="1">2-keto-4-pentenoate hydratase</fullName>
    </submittedName>
</protein>
<dbReference type="InterPro" id="IPR036663">
    <property type="entry name" value="Fumarylacetoacetase_C_sf"/>
</dbReference>
<dbReference type="GO" id="GO:0008684">
    <property type="term" value="F:2-oxopent-4-enoate hydratase activity"/>
    <property type="evidence" value="ECO:0007669"/>
    <property type="project" value="TreeGrafter"/>
</dbReference>
<sequence>MSTSSDVSTQITRLAADLEKAEQERLPIAPPSAQWAGLDLDSAYRIQRVNIARRLDRGEHIVGHKIGLTSLAMQQQLGIDSPDYGAITDAMVIVDGATFDTSELISARVEPEFAFRIGTDLPVSPSLDELTAAIDGVCVALEVIDSRVADWKITLVDTVADNASSARVVWGEMAPATPELLAALPGLVISLRRDGQEIASGPGSAVLGDPLASVRWLAGVIGSFGERFRAGDFILAGAVSAAAPFDAGVQWSASADGLRPVSVTTSPIGKEHVE</sequence>
<dbReference type="RefSeq" id="WP_051526088.1">
    <property type="nucleotide sequence ID" value="NZ_FOQZ01000010.1"/>
</dbReference>
<dbReference type="PANTHER" id="PTHR30143:SF0">
    <property type="entry name" value="2-KETO-4-PENTENOATE HYDRATASE"/>
    <property type="match status" value="1"/>
</dbReference>
<evidence type="ECO:0000313" key="2">
    <source>
        <dbReference type="Proteomes" id="UP000198702"/>
    </source>
</evidence>
<dbReference type="AlphaFoldDB" id="A0A7Z7D394"/>
<dbReference type="EMBL" id="FOQZ01000010">
    <property type="protein sequence ID" value="SFI78134.1"/>
    <property type="molecule type" value="Genomic_DNA"/>
</dbReference>
<dbReference type="PANTHER" id="PTHR30143">
    <property type="entry name" value="ACID HYDRATASE"/>
    <property type="match status" value="1"/>
</dbReference>
<comment type="caution">
    <text evidence="1">The sequence shown here is derived from an EMBL/GenBank/DDBJ whole genome shotgun (WGS) entry which is preliminary data.</text>
</comment>
<accession>A0A7Z7D394</accession>
<dbReference type="SUPFAM" id="SSF56529">
    <property type="entry name" value="FAH"/>
    <property type="match status" value="1"/>
</dbReference>
<reference evidence="1 2" key="1">
    <citation type="submission" date="2016-10" db="EMBL/GenBank/DDBJ databases">
        <authorList>
            <person name="Varghese N."/>
            <person name="Submissions S."/>
        </authorList>
    </citation>
    <scope>NUCLEOTIDE SEQUENCE [LARGE SCALE GENOMIC DNA]</scope>
    <source>
        <strain evidence="1 2">UNC380MFSha3.1</strain>
    </source>
</reference>